<dbReference type="PROSITE" id="PS51257">
    <property type="entry name" value="PROKAR_LIPOPROTEIN"/>
    <property type="match status" value="1"/>
</dbReference>
<accession>A0A542CUW9</accession>
<organism evidence="2 3">
    <name type="scientific">Amycolatopsis cihanbeyliensis</name>
    <dbReference type="NCBI Taxonomy" id="1128664"/>
    <lineage>
        <taxon>Bacteria</taxon>
        <taxon>Bacillati</taxon>
        <taxon>Actinomycetota</taxon>
        <taxon>Actinomycetes</taxon>
        <taxon>Pseudonocardiales</taxon>
        <taxon>Pseudonocardiaceae</taxon>
        <taxon>Amycolatopsis</taxon>
    </lineage>
</organism>
<dbReference type="EMBL" id="VFML01000002">
    <property type="protein sequence ID" value="TQI94617.1"/>
    <property type="molecule type" value="Genomic_DNA"/>
</dbReference>
<proteinExistence type="predicted"/>
<reference evidence="2 3" key="1">
    <citation type="submission" date="2019-06" db="EMBL/GenBank/DDBJ databases">
        <title>Sequencing the genomes of 1000 actinobacteria strains.</title>
        <authorList>
            <person name="Klenk H.-P."/>
        </authorList>
    </citation>
    <scope>NUCLEOTIDE SEQUENCE [LARGE SCALE GENOMIC DNA]</scope>
    <source>
        <strain evidence="2 3">DSM 45679</strain>
    </source>
</reference>
<dbReference type="AlphaFoldDB" id="A0A542CUW9"/>
<evidence type="ECO:0000256" key="1">
    <source>
        <dbReference type="SAM" id="SignalP"/>
    </source>
</evidence>
<feature type="signal peptide" evidence="1">
    <location>
        <begin position="1"/>
        <end position="25"/>
    </location>
</feature>
<evidence type="ECO:0000313" key="3">
    <source>
        <dbReference type="Proteomes" id="UP000320876"/>
    </source>
</evidence>
<dbReference type="Proteomes" id="UP000320876">
    <property type="component" value="Unassembled WGS sequence"/>
</dbReference>
<sequence>MTNTGWRTLAGAVGAIALLAGCSGAGEDEPTSRNVLGDLTTLDPCSLAEPDELAEFGHASIDAERDFTQFDMCLVDIDIADDDIGVTVGLLTELDNYPELADNRVREFDDGMWVGQDQGEGWCSQALVFADDVTLDVSASGGDDQQQELCTVAGTAMDTVVRKVRDDAVEQRDPATNSLQSIDACDLLPGGAAGLSPELAQAEQVASPSGQRCRWDPSPEEWDSAYASVRFGYGPEPDTKGHGHKETEIAGRRSVTGKVYERGSRNHDVAFCTVETAHIPFGGAGSPGAVEIAEVLVSLPGTDGDGETMCAKAEQLAGDVWAELPPA</sequence>
<feature type="chain" id="PRO_5038591705" evidence="1">
    <location>
        <begin position="26"/>
        <end position="327"/>
    </location>
</feature>
<gene>
    <name evidence="2" type="ORF">FB471_6786</name>
</gene>
<keyword evidence="3" id="KW-1185">Reference proteome</keyword>
<name>A0A542CUW9_AMYCI</name>
<comment type="caution">
    <text evidence="2">The sequence shown here is derived from an EMBL/GenBank/DDBJ whole genome shotgun (WGS) entry which is preliminary data.</text>
</comment>
<keyword evidence="1" id="KW-0732">Signal</keyword>
<protein>
    <submittedName>
        <fullName evidence="2">Uncharacterized protein DUF3558</fullName>
    </submittedName>
</protein>
<dbReference type="RefSeq" id="WP_142003826.1">
    <property type="nucleotide sequence ID" value="NZ_VFML01000002.1"/>
</dbReference>
<evidence type="ECO:0000313" key="2">
    <source>
        <dbReference type="EMBL" id="TQI94617.1"/>
    </source>
</evidence>
<dbReference type="OrthoDB" id="4445816at2"/>